<keyword evidence="3" id="KW-0479">Metal-binding</keyword>
<evidence type="ECO:0000256" key="5">
    <source>
        <dbReference type="ARBA" id="ARBA00022786"/>
    </source>
</evidence>
<accession>A0A7R9Z850</accession>
<dbReference type="PROSITE" id="PS00065">
    <property type="entry name" value="D_2_HYDROXYACID_DH_1"/>
    <property type="match status" value="1"/>
</dbReference>
<dbReference type="GO" id="GO:0046872">
    <property type="term" value="F:metal ion binding"/>
    <property type="evidence" value="ECO:0007669"/>
    <property type="project" value="UniProtKB-KW"/>
</dbReference>
<evidence type="ECO:0000259" key="8">
    <source>
        <dbReference type="Pfam" id="PF00899"/>
    </source>
</evidence>
<dbReference type="InterPro" id="IPR029752">
    <property type="entry name" value="D-isomer_DH_CS1"/>
</dbReference>
<evidence type="ECO:0000256" key="4">
    <source>
        <dbReference type="ARBA" id="ARBA00022741"/>
    </source>
</evidence>
<evidence type="ECO:0000256" key="1">
    <source>
        <dbReference type="ARBA" id="ARBA00005339"/>
    </source>
</evidence>
<gene>
    <name evidence="9" type="ORF">CEUR00632_LOCUS21063</name>
</gene>
<dbReference type="InterPro" id="IPR045886">
    <property type="entry name" value="ThiF/MoeB/HesA"/>
</dbReference>
<dbReference type="FunFam" id="3.40.50.720:FF:000531">
    <property type="entry name" value="NAD/FAD dependent dehydrogenase, putative"/>
    <property type="match status" value="1"/>
</dbReference>
<dbReference type="GO" id="GO:0005524">
    <property type="term" value="F:ATP binding"/>
    <property type="evidence" value="ECO:0007669"/>
    <property type="project" value="UniProtKB-KW"/>
</dbReference>
<evidence type="ECO:0000256" key="6">
    <source>
        <dbReference type="ARBA" id="ARBA00022833"/>
    </source>
</evidence>
<dbReference type="InterPro" id="IPR035985">
    <property type="entry name" value="Ubiquitin-activating_enz"/>
</dbReference>
<keyword evidence="6" id="KW-0862">Zinc</keyword>
<comment type="similarity">
    <text evidence="1">Belongs to the ubiquitin-activating E1 family. UBA5 subfamily.</text>
</comment>
<dbReference type="GO" id="GO:0071566">
    <property type="term" value="F:UFM1 activating enzyme activity"/>
    <property type="evidence" value="ECO:0007669"/>
    <property type="project" value="TreeGrafter"/>
</dbReference>
<dbReference type="EMBL" id="HBEC01045181">
    <property type="protein sequence ID" value="CAD8311160.1"/>
    <property type="molecule type" value="Transcribed_RNA"/>
</dbReference>
<reference evidence="9" key="1">
    <citation type="submission" date="2021-01" db="EMBL/GenBank/DDBJ databases">
        <authorList>
            <person name="Corre E."/>
            <person name="Pelletier E."/>
            <person name="Niang G."/>
            <person name="Scheremetjew M."/>
            <person name="Finn R."/>
            <person name="Kale V."/>
            <person name="Holt S."/>
            <person name="Cochrane G."/>
            <person name="Meng A."/>
            <person name="Brown T."/>
            <person name="Cohen L."/>
        </authorList>
    </citation>
    <scope>NUCLEOTIDE SEQUENCE</scope>
    <source>
        <strain evidence="9">CCMP219</strain>
    </source>
</reference>
<protein>
    <recommendedName>
        <fullName evidence="2">Ubiquitin-like modifier-activating enzyme 5</fullName>
    </recommendedName>
</protein>
<evidence type="ECO:0000256" key="7">
    <source>
        <dbReference type="ARBA" id="ARBA00022840"/>
    </source>
</evidence>
<proteinExistence type="inferred from homology"/>
<dbReference type="CDD" id="cd00757">
    <property type="entry name" value="ThiF_MoeB_HesA_family"/>
    <property type="match status" value="1"/>
</dbReference>
<evidence type="ECO:0000256" key="2">
    <source>
        <dbReference type="ARBA" id="ARBA00016279"/>
    </source>
</evidence>
<dbReference type="AlphaFoldDB" id="A0A7R9Z850"/>
<feature type="domain" description="THIF-type NAD/FAD binding fold" evidence="8">
    <location>
        <begin position="51"/>
        <end position="299"/>
    </location>
</feature>
<name>A0A7R9Z850_9CHLO</name>
<keyword evidence="7" id="KW-0067">ATP-binding</keyword>
<keyword evidence="4" id="KW-0547">Nucleotide-binding</keyword>
<dbReference type="PANTHER" id="PTHR10953:SF9">
    <property type="entry name" value="UBIQUITIN-LIKE MODIFIER-ACTIVATING ENZYME 5"/>
    <property type="match status" value="1"/>
</dbReference>
<keyword evidence="5" id="KW-0833">Ubl conjugation pathway</keyword>
<dbReference type="InterPro" id="IPR000594">
    <property type="entry name" value="ThiF_NAD_FAD-bd"/>
</dbReference>
<organism evidence="9">
    <name type="scientific">Chlamydomonas euryale</name>
    <dbReference type="NCBI Taxonomy" id="1486919"/>
    <lineage>
        <taxon>Eukaryota</taxon>
        <taxon>Viridiplantae</taxon>
        <taxon>Chlorophyta</taxon>
        <taxon>core chlorophytes</taxon>
        <taxon>Chlorophyceae</taxon>
        <taxon>CS clade</taxon>
        <taxon>Chlamydomonadales</taxon>
        <taxon>Chlamydomonadaceae</taxon>
        <taxon>Chlamydomonas</taxon>
    </lineage>
</organism>
<sequence length="418" mass="43430">MDGAGSAAGAAALAAASAAPAAASVTASASAMPARTKVEKMSSEVVDSNPYSRLMALQRMGIVKDYERIRSQTVAVVGMGGVGSVAAEMLTRCGIGGLLMYDYDTVELANMNRLFFRPEQCGMTKTDAAAQTLSGINPDVNLESFTMNITTVEGFDRFKDSLTGPNGKSRVDLVLSCVDNYEARMTINQVCLELGQTWMESGVSEDAVSGHIQLLAPGETACFQCVPPLVVASGIDEKTLKREGVCAASLPTTMGIIAGLLVQNTLKYLLDFGIVGKYLGYSSLKDFFPTMEIKPNPGCVNALCGTRQQEWQKTASSPEALAAKAAAEAARLAAEQAAPVHSANEWGIEVSPTEPPAAGPSTAAVASLPGAGGLQLAEGIEFSMPEQGVDAATLKAEGIESTGDGVDDLMAQLAGLQK</sequence>
<evidence type="ECO:0000313" key="9">
    <source>
        <dbReference type="EMBL" id="CAD8311160.1"/>
    </source>
</evidence>
<dbReference type="PANTHER" id="PTHR10953">
    <property type="entry name" value="UBIQUITIN-ACTIVATING ENZYME E1"/>
    <property type="match status" value="1"/>
</dbReference>
<dbReference type="SUPFAM" id="SSF69572">
    <property type="entry name" value="Activating enzymes of the ubiquitin-like proteins"/>
    <property type="match status" value="1"/>
</dbReference>
<dbReference type="GO" id="GO:0071569">
    <property type="term" value="P:protein ufmylation"/>
    <property type="evidence" value="ECO:0007669"/>
    <property type="project" value="TreeGrafter"/>
</dbReference>
<dbReference type="Pfam" id="PF00899">
    <property type="entry name" value="ThiF"/>
    <property type="match status" value="1"/>
</dbReference>
<dbReference type="GO" id="GO:0005829">
    <property type="term" value="C:cytosol"/>
    <property type="evidence" value="ECO:0007669"/>
    <property type="project" value="TreeGrafter"/>
</dbReference>
<dbReference type="Gene3D" id="3.40.50.720">
    <property type="entry name" value="NAD(P)-binding Rossmann-like Domain"/>
    <property type="match status" value="1"/>
</dbReference>
<evidence type="ECO:0000256" key="3">
    <source>
        <dbReference type="ARBA" id="ARBA00022723"/>
    </source>
</evidence>